<evidence type="ECO:0000313" key="1">
    <source>
        <dbReference type="EMBL" id="KAF2179511.1"/>
    </source>
</evidence>
<protein>
    <submittedName>
        <fullName evidence="1">Uncharacterized protein</fullName>
    </submittedName>
</protein>
<dbReference type="AlphaFoldDB" id="A0A6A6DJ67"/>
<organism evidence="1 2">
    <name type="scientific">Zopfia rhizophila CBS 207.26</name>
    <dbReference type="NCBI Taxonomy" id="1314779"/>
    <lineage>
        <taxon>Eukaryota</taxon>
        <taxon>Fungi</taxon>
        <taxon>Dikarya</taxon>
        <taxon>Ascomycota</taxon>
        <taxon>Pezizomycotina</taxon>
        <taxon>Dothideomycetes</taxon>
        <taxon>Dothideomycetes incertae sedis</taxon>
        <taxon>Zopfiaceae</taxon>
        <taxon>Zopfia</taxon>
    </lineage>
</organism>
<proteinExistence type="predicted"/>
<dbReference type="OrthoDB" id="5410741at2759"/>
<dbReference type="EMBL" id="ML994666">
    <property type="protein sequence ID" value="KAF2179511.1"/>
    <property type="molecule type" value="Genomic_DNA"/>
</dbReference>
<evidence type="ECO:0000313" key="2">
    <source>
        <dbReference type="Proteomes" id="UP000800200"/>
    </source>
</evidence>
<reference evidence="1" key="1">
    <citation type="journal article" date="2020" name="Stud. Mycol.">
        <title>101 Dothideomycetes genomes: a test case for predicting lifestyles and emergence of pathogens.</title>
        <authorList>
            <person name="Haridas S."/>
            <person name="Albert R."/>
            <person name="Binder M."/>
            <person name="Bloem J."/>
            <person name="Labutti K."/>
            <person name="Salamov A."/>
            <person name="Andreopoulos B."/>
            <person name="Baker S."/>
            <person name="Barry K."/>
            <person name="Bills G."/>
            <person name="Bluhm B."/>
            <person name="Cannon C."/>
            <person name="Castanera R."/>
            <person name="Culley D."/>
            <person name="Daum C."/>
            <person name="Ezra D."/>
            <person name="Gonzalez J."/>
            <person name="Henrissat B."/>
            <person name="Kuo A."/>
            <person name="Liang C."/>
            <person name="Lipzen A."/>
            <person name="Lutzoni F."/>
            <person name="Magnuson J."/>
            <person name="Mondo S."/>
            <person name="Nolan M."/>
            <person name="Ohm R."/>
            <person name="Pangilinan J."/>
            <person name="Park H.-J."/>
            <person name="Ramirez L."/>
            <person name="Alfaro M."/>
            <person name="Sun H."/>
            <person name="Tritt A."/>
            <person name="Yoshinaga Y."/>
            <person name="Zwiers L.-H."/>
            <person name="Turgeon B."/>
            <person name="Goodwin S."/>
            <person name="Spatafora J."/>
            <person name="Crous P."/>
            <person name="Grigoriev I."/>
        </authorList>
    </citation>
    <scope>NUCLEOTIDE SEQUENCE</scope>
    <source>
        <strain evidence="1">CBS 207.26</strain>
    </source>
</reference>
<name>A0A6A6DJ67_9PEZI</name>
<keyword evidence="2" id="KW-1185">Reference proteome</keyword>
<dbReference type="Proteomes" id="UP000800200">
    <property type="component" value="Unassembled WGS sequence"/>
</dbReference>
<gene>
    <name evidence="1" type="ORF">K469DRAFT_694019</name>
</gene>
<accession>A0A6A6DJ67</accession>
<sequence>MPHDHEIDPPTRAAIITLKFEGHGWTYISEKVATCSPSGVKRFFERVLTRANCDPNNLDLPLLLQYLEDETNRGRQERFSEGSAVQEKLVQMTTLDVEHEDMPHRRIIDIVERQENERIPYSTGKKVLKESEVVKRVPPQKIELDAAHRQYQIIFCNWALGRLQLGAIFIFSDEMAVENDHHRKRAKVSMLKGGNEVESEAETRILQEVMNINNQRHAAIQNMEREITEVPRTYENGVLQEINANNQERDRIDPLPSGRRRRRRLPQWEFKYEETRDNAGAHIKAKRLSVEKRQELGCINVIDWPP</sequence>